<evidence type="ECO:0000313" key="2">
    <source>
        <dbReference type="Proteomes" id="UP000253529"/>
    </source>
</evidence>
<comment type="caution">
    <text evidence="1">The sequence shown here is derived from an EMBL/GenBank/DDBJ whole genome shotgun (WGS) entry which is preliminary data.</text>
</comment>
<proteinExistence type="predicted"/>
<gene>
    <name evidence="1" type="ORF">DFR50_10726</name>
</gene>
<sequence>MSSAKPLIFISYAHLDEPEKPRGEEVQWLSFVMKFLRPAVKSGEFTIWDDRLMLGGTKSDPKIERNLRGCDAFVLLVSANSMSSNYIIDRAL</sequence>
<dbReference type="InterPro" id="IPR035897">
    <property type="entry name" value="Toll_tir_struct_dom_sf"/>
</dbReference>
<dbReference type="RefSeq" id="WP_113888589.1">
    <property type="nucleotide sequence ID" value="NZ_QNRK01000007.1"/>
</dbReference>
<dbReference type="Proteomes" id="UP000253529">
    <property type="component" value="Unassembled WGS sequence"/>
</dbReference>
<evidence type="ECO:0000313" key="1">
    <source>
        <dbReference type="EMBL" id="RBP15757.1"/>
    </source>
</evidence>
<protein>
    <submittedName>
        <fullName evidence="1">TIR domain-containing protein</fullName>
    </submittedName>
</protein>
<name>A0A366FMB8_9HYPH</name>
<dbReference type="Gene3D" id="3.40.50.10140">
    <property type="entry name" value="Toll/interleukin-1 receptor homology (TIR) domain"/>
    <property type="match status" value="1"/>
</dbReference>
<keyword evidence="2" id="KW-1185">Reference proteome</keyword>
<organism evidence="1 2">
    <name type="scientific">Roseiarcus fermentans</name>
    <dbReference type="NCBI Taxonomy" id="1473586"/>
    <lineage>
        <taxon>Bacteria</taxon>
        <taxon>Pseudomonadati</taxon>
        <taxon>Pseudomonadota</taxon>
        <taxon>Alphaproteobacteria</taxon>
        <taxon>Hyphomicrobiales</taxon>
        <taxon>Roseiarcaceae</taxon>
        <taxon>Roseiarcus</taxon>
    </lineage>
</organism>
<dbReference type="AlphaFoldDB" id="A0A366FMB8"/>
<dbReference type="SUPFAM" id="SSF52200">
    <property type="entry name" value="Toll/Interleukin receptor TIR domain"/>
    <property type="match status" value="1"/>
</dbReference>
<accession>A0A366FMB8</accession>
<dbReference type="EMBL" id="QNRK01000007">
    <property type="protein sequence ID" value="RBP15757.1"/>
    <property type="molecule type" value="Genomic_DNA"/>
</dbReference>
<reference evidence="1 2" key="1">
    <citation type="submission" date="2018-06" db="EMBL/GenBank/DDBJ databases">
        <title>Genomic Encyclopedia of Type Strains, Phase IV (KMG-IV): sequencing the most valuable type-strain genomes for metagenomic binning, comparative biology and taxonomic classification.</title>
        <authorList>
            <person name="Goeker M."/>
        </authorList>
    </citation>
    <scope>NUCLEOTIDE SEQUENCE [LARGE SCALE GENOMIC DNA]</scope>
    <source>
        <strain evidence="1 2">DSM 24875</strain>
    </source>
</reference>